<keyword evidence="7" id="KW-0645">Protease</keyword>
<dbReference type="PANTHER" id="PTHR43390:SF1">
    <property type="entry name" value="CHLOROPLAST PROCESSING PEPTIDASE"/>
    <property type="match status" value="1"/>
</dbReference>
<evidence type="ECO:0000256" key="2">
    <source>
        <dbReference type="ARBA" id="ARBA00004401"/>
    </source>
</evidence>
<sequence>MKEWIRDIGVAVCAVLLTLQFVQTARVSGVSMQPNFQPNDLLFLSTQSYNNRDPKRGQVVIFRSALKDQNGKKELLIKRIIGVPGDTVIIRNGRVRVNGKEQKSDYTKDLTTNGDITVLVPKDSYFVMGDNRLHSVDSRFSDVGFVRRESIRGRVVFRILPLNRIGRTLDTGERR</sequence>
<evidence type="ECO:0000256" key="1">
    <source>
        <dbReference type="ARBA" id="ARBA00000677"/>
    </source>
</evidence>
<dbReference type="EC" id="3.4.21.89" evidence="4 7"/>
<protein>
    <recommendedName>
        <fullName evidence="4 7">Signal peptidase I</fullName>
        <ecNumber evidence="4 7">3.4.21.89</ecNumber>
    </recommendedName>
</protein>
<dbReference type="GO" id="GO:0005886">
    <property type="term" value="C:plasma membrane"/>
    <property type="evidence" value="ECO:0007669"/>
    <property type="project" value="UniProtKB-SubCell"/>
</dbReference>
<dbReference type="STRING" id="155865.SAMN05216515_13613"/>
<dbReference type="NCBIfam" id="TIGR02227">
    <property type="entry name" value="sigpep_I_bact"/>
    <property type="match status" value="1"/>
</dbReference>
<dbReference type="PROSITE" id="PS00760">
    <property type="entry name" value="SPASE_I_2"/>
    <property type="match status" value="1"/>
</dbReference>
<dbReference type="PANTHER" id="PTHR43390">
    <property type="entry name" value="SIGNAL PEPTIDASE I"/>
    <property type="match status" value="1"/>
</dbReference>
<dbReference type="PRINTS" id="PR00727">
    <property type="entry name" value="LEADERPTASE"/>
</dbReference>
<evidence type="ECO:0000256" key="6">
    <source>
        <dbReference type="PIRSR" id="PIRSR600223-1"/>
    </source>
</evidence>
<dbReference type="GO" id="GO:0004252">
    <property type="term" value="F:serine-type endopeptidase activity"/>
    <property type="evidence" value="ECO:0007669"/>
    <property type="project" value="InterPro"/>
</dbReference>
<keyword evidence="10" id="KW-1185">Reference proteome</keyword>
<dbReference type="SUPFAM" id="SSF51306">
    <property type="entry name" value="LexA/Signal peptidase"/>
    <property type="match status" value="1"/>
</dbReference>
<evidence type="ECO:0000256" key="5">
    <source>
        <dbReference type="ARBA" id="ARBA00022801"/>
    </source>
</evidence>
<evidence type="ECO:0000256" key="3">
    <source>
        <dbReference type="ARBA" id="ARBA00009370"/>
    </source>
</evidence>
<evidence type="ECO:0000256" key="4">
    <source>
        <dbReference type="ARBA" id="ARBA00013208"/>
    </source>
</evidence>
<dbReference type="InterPro" id="IPR019758">
    <property type="entry name" value="Pept_S26A_signal_pept_1_CS"/>
</dbReference>
<dbReference type="InterPro" id="IPR019533">
    <property type="entry name" value="Peptidase_S26"/>
</dbReference>
<proteinExistence type="inferred from homology"/>
<comment type="catalytic activity">
    <reaction evidence="1 7">
        <text>Cleavage of hydrophobic, N-terminal signal or leader sequences from secreted and periplasmic proteins.</text>
        <dbReference type="EC" id="3.4.21.89"/>
    </reaction>
</comment>
<dbReference type="CDD" id="cd06530">
    <property type="entry name" value="S26_SPase_I"/>
    <property type="match status" value="1"/>
</dbReference>
<feature type="domain" description="Peptidase S26" evidence="8">
    <location>
        <begin position="2"/>
        <end position="159"/>
    </location>
</feature>
<organism evidence="9 10">
    <name type="scientific">Eubacterium pyruvativorans</name>
    <dbReference type="NCBI Taxonomy" id="155865"/>
    <lineage>
        <taxon>Bacteria</taxon>
        <taxon>Bacillati</taxon>
        <taxon>Bacillota</taxon>
        <taxon>Clostridia</taxon>
        <taxon>Eubacteriales</taxon>
        <taxon>Eubacteriaceae</taxon>
        <taxon>Eubacterium</taxon>
    </lineage>
</organism>
<dbReference type="AlphaFoldDB" id="A0A1I7I705"/>
<feature type="active site" evidence="6">
    <location>
        <position position="78"/>
    </location>
</feature>
<evidence type="ECO:0000259" key="8">
    <source>
        <dbReference type="Pfam" id="PF10502"/>
    </source>
</evidence>
<dbReference type="EMBL" id="FPBT01000033">
    <property type="protein sequence ID" value="SFU68708.1"/>
    <property type="molecule type" value="Genomic_DNA"/>
</dbReference>
<feature type="active site" evidence="6">
    <location>
        <position position="31"/>
    </location>
</feature>
<dbReference type="Proteomes" id="UP000198817">
    <property type="component" value="Unassembled WGS sequence"/>
</dbReference>
<dbReference type="InterPro" id="IPR036286">
    <property type="entry name" value="LexA/Signal_pep-like_sf"/>
</dbReference>
<gene>
    <name evidence="9" type="ORF">SAMN05216508_13313</name>
</gene>
<keyword evidence="5 7" id="KW-0378">Hydrolase</keyword>
<dbReference type="PROSITE" id="PS00761">
    <property type="entry name" value="SPASE_I_3"/>
    <property type="match status" value="1"/>
</dbReference>
<reference evidence="9 10" key="1">
    <citation type="submission" date="2016-10" db="EMBL/GenBank/DDBJ databases">
        <authorList>
            <person name="de Groot N.N."/>
        </authorList>
    </citation>
    <scope>NUCLEOTIDE SEQUENCE [LARGE SCALE GENOMIC DNA]</scope>
    <source>
        <strain evidence="9 10">KHGC13</strain>
    </source>
</reference>
<dbReference type="Gene3D" id="2.10.109.10">
    <property type="entry name" value="Umud Fragment, subunit A"/>
    <property type="match status" value="1"/>
</dbReference>
<dbReference type="GO" id="GO:0009003">
    <property type="term" value="F:signal peptidase activity"/>
    <property type="evidence" value="ECO:0007669"/>
    <property type="project" value="UniProtKB-EC"/>
</dbReference>
<dbReference type="Pfam" id="PF10502">
    <property type="entry name" value="Peptidase_S26"/>
    <property type="match status" value="1"/>
</dbReference>
<name>A0A1I7I705_9FIRM</name>
<dbReference type="InterPro" id="IPR000223">
    <property type="entry name" value="Pept_S26A_signal_pept_1"/>
</dbReference>
<evidence type="ECO:0000313" key="9">
    <source>
        <dbReference type="EMBL" id="SFU68708.1"/>
    </source>
</evidence>
<comment type="subcellular location">
    <subcellularLocation>
        <location evidence="2">Cell membrane</location>
        <topology evidence="2">Single-pass type II membrane protein</topology>
    </subcellularLocation>
    <subcellularLocation>
        <location evidence="7">Membrane</location>
        <topology evidence="7">Single-pass type II membrane protein</topology>
    </subcellularLocation>
</comment>
<dbReference type="GeneID" id="78354880"/>
<dbReference type="GO" id="GO:0006465">
    <property type="term" value="P:signal peptide processing"/>
    <property type="evidence" value="ECO:0007669"/>
    <property type="project" value="InterPro"/>
</dbReference>
<evidence type="ECO:0000256" key="7">
    <source>
        <dbReference type="RuleBase" id="RU362042"/>
    </source>
</evidence>
<accession>A0A1I7I705</accession>
<evidence type="ECO:0000313" key="10">
    <source>
        <dbReference type="Proteomes" id="UP000198817"/>
    </source>
</evidence>
<dbReference type="OrthoDB" id="9802919at2"/>
<dbReference type="RefSeq" id="WP_090164018.1">
    <property type="nucleotide sequence ID" value="NZ_CACVNK010000004.1"/>
</dbReference>
<dbReference type="InterPro" id="IPR019757">
    <property type="entry name" value="Pept_S26A_signal_pept_1_Lys-AS"/>
</dbReference>
<comment type="similarity">
    <text evidence="3 7">Belongs to the peptidase S26 family.</text>
</comment>